<dbReference type="PANTHER" id="PTHR47515">
    <property type="entry name" value="LOW CALCIUM RESPONSE LOCUS PROTEIN T"/>
    <property type="match status" value="1"/>
</dbReference>
<sequence length="193" mass="22692">MVQNKSVSIVLACATFGISESCYRYRPVLNDENEEIADWWLLRLTACHKRWGFGLCFLYLRNVKGFGWNHKRVYRIYRELELNLRIKPRKRLKREKPEPLAVPERPNDTWSMDFMADQLTNGKSFRTFNVLDNFNREGLGIEVDISLRSERVTRTLDQIIEWRGKPRKILCDNGPENISGTLKVGQKIARYPA</sequence>
<dbReference type="GO" id="GO:0003676">
    <property type="term" value="F:nucleic acid binding"/>
    <property type="evidence" value="ECO:0007669"/>
    <property type="project" value="InterPro"/>
</dbReference>
<dbReference type="SUPFAM" id="SSF53098">
    <property type="entry name" value="Ribonuclease H-like"/>
    <property type="match status" value="1"/>
</dbReference>
<dbReference type="AlphaFoldDB" id="A0A1H5XFV6"/>
<dbReference type="GO" id="GO:0015074">
    <property type="term" value="P:DNA integration"/>
    <property type="evidence" value="ECO:0007669"/>
    <property type="project" value="InterPro"/>
</dbReference>
<dbReference type="InterPro" id="IPR036397">
    <property type="entry name" value="RNaseH_sf"/>
</dbReference>
<dbReference type="Proteomes" id="UP000236753">
    <property type="component" value="Unassembled WGS sequence"/>
</dbReference>
<dbReference type="Gene3D" id="3.30.420.10">
    <property type="entry name" value="Ribonuclease H-like superfamily/Ribonuclease H"/>
    <property type="match status" value="1"/>
</dbReference>
<dbReference type="OrthoDB" id="9816028at2"/>
<evidence type="ECO:0000313" key="2">
    <source>
        <dbReference type="EMBL" id="SEG10589.1"/>
    </source>
</evidence>
<dbReference type="Pfam" id="PF00665">
    <property type="entry name" value="rve"/>
    <property type="match status" value="1"/>
</dbReference>
<organism evidence="2 3">
    <name type="scientific">Nitrosomonas ureae</name>
    <dbReference type="NCBI Taxonomy" id="44577"/>
    <lineage>
        <taxon>Bacteria</taxon>
        <taxon>Pseudomonadati</taxon>
        <taxon>Pseudomonadota</taxon>
        <taxon>Betaproteobacteria</taxon>
        <taxon>Nitrosomonadales</taxon>
        <taxon>Nitrosomonadaceae</taxon>
        <taxon>Nitrosomonas</taxon>
    </lineage>
</organism>
<accession>A0A1H5XFV6</accession>
<reference evidence="2 3" key="1">
    <citation type="submission" date="2016-10" db="EMBL/GenBank/DDBJ databases">
        <authorList>
            <person name="de Groot N.N."/>
        </authorList>
    </citation>
    <scope>NUCLEOTIDE SEQUENCE [LARGE SCALE GENOMIC DNA]</scope>
    <source>
        <strain evidence="2 3">Nm13</strain>
    </source>
</reference>
<dbReference type="InterPro" id="IPR001584">
    <property type="entry name" value="Integrase_cat-core"/>
</dbReference>
<dbReference type="InterPro" id="IPR012337">
    <property type="entry name" value="RNaseH-like_sf"/>
</dbReference>
<feature type="domain" description="Integrase catalytic" evidence="1">
    <location>
        <begin position="102"/>
        <end position="193"/>
    </location>
</feature>
<name>A0A1H5XFV6_9PROT</name>
<dbReference type="EMBL" id="FNUX01000027">
    <property type="protein sequence ID" value="SEG10589.1"/>
    <property type="molecule type" value="Genomic_DNA"/>
</dbReference>
<evidence type="ECO:0000259" key="1">
    <source>
        <dbReference type="PROSITE" id="PS50994"/>
    </source>
</evidence>
<protein>
    <submittedName>
        <fullName evidence="2">Putative transposase</fullName>
    </submittedName>
</protein>
<evidence type="ECO:0000313" key="3">
    <source>
        <dbReference type="Proteomes" id="UP000236753"/>
    </source>
</evidence>
<dbReference type="PANTHER" id="PTHR47515:SF2">
    <property type="entry name" value="INTEGRASE CORE DOMAIN PROTEIN"/>
    <property type="match status" value="1"/>
</dbReference>
<proteinExistence type="predicted"/>
<dbReference type="PROSITE" id="PS50994">
    <property type="entry name" value="INTEGRASE"/>
    <property type="match status" value="1"/>
</dbReference>
<gene>
    <name evidence="2" type="ORF">SAMN05216334_12722</name>
</gene>